<proteinExistence type="predicted"/>
<dbReference type="Proteomes" id="UP000233551">
    <property type="component" value="Unassembled WGS sequence"/>
</dbReference>
<evidence type="ECO:0000313" key="2">
    <source>
        <dbReference type="EMBL" id="PKI37122.1"/>
    </source>
</evidence>
<keyword evidence="3" id="KW-1185">Reference proteome</keyword>
<keyword evidence="1" id="KW-0472">Membrane</keyword>
<dbReference type="EMBL" id="PGOL01004548">
    <property type="protein sequence ID" value="PKI37122.1"/>
    <property type="molecule type" value="Genomic_DNA"/>
</dbReference>
<name>A0A2I0HZI7_PUNGR</name>
<keyword evidence="1" id="KW-0812">Transmembrane</keyword>
<protein>
    <submittedName>
        <fullName evidence="2">Uncharacterized protein</fullName>
    </submittedName>
</protein>
<sequence length="67" mass="7714">MEPNFSLSLLLLFISFVSISLFVIFYCHDTASASSTFIVKYLVELPHIYNEVYEEQVELLTPKHQAS</sequence>
<evidence type="ECO:0000313" key="3">
    <source>
        <dbReference type="Proteomes" id="UP000233551"/>
    </source>
</evidence>
<keyword evidence="1" id="KW-1133">Transmembrane helix</keyword>
<comment type="caution">
    <text evidence="2">The sequence shown here is derived from an EMBL/GenBank/DDBJ whole genome shotgun (WGS) entry which is preliminary data.</text>
</comment>
<feature type="transmembrane region" description="Helical" evidence="1">
    <location>
        <begin position="6"/>
        <end position="27"/>
    </location>
</feature>
<evidence type="ECO:0000256" key="1">
    <source>
        <dbReference type="SAM" id="Phobius"/>
    </source>
</evidence>
<reference evidence="2 3" key="1">
    <citation type="submission" date="2017-11" db="EMBL/GenBank/DDBJ databases">
        <title>De-novo sequencing of pomegranate (Punica granatum L.) genome.</title>
        <authorList>
            <person name="Akparov Z."/>
            <person name="Amiraslanov A."/>
            <person name="Hajiyeva S."/>
            <person name="Abbasov M."/>
            <person name="Kaur K."/>
            <person name="Hamwieh A."/>
            <person name="Solovyev V."/>
            <person name="Salamov A."/>
            <person name="Braich B."/>
            <person name="Kosarev P."/>
            <person name="Mahmoud A."/>
            <person name="Hajiyev E."/>
            <person name="Babayeva S."/>
            <person name="Izzatullayeva V."/>
            <person name="Mammadov A."/>
            <person name="Mammadov A."/>
            <person name="Sharifova S."/>
            <person name="Ojaghi J."/>
            <person name="Eynullazada K."/>
            <person name="Bayramov B."/>
            <person name="Abdulazimova A."/>
            <person name="Shahmuradov I."/>
        </authorList>
    </citation>
    <scope>NUCLEOTIDE SEQUENCE [LARGE SCALE GENOMIC DNA]</scope>
    <source>
        <strain evidence="3">cv. AG2017</strain>
        <tissue evidence="2">Leaf</tissue>
    </source>
</reference>
<dbReference type="AlphaFoldDB" id="A0A2I0HZI7"/>
<gene>
    <name evidence="2" type="ORF">CRG98_042457</name>
</gene>
<accession>A0A2I0HZI7</accession>
<organism evidence="2 3">
    <name type="scientific">Punica granatum</name>
    <name type="common">Pomegranate</name>
    <dbReference type="NCBI Taxonomy" id="22663"/>
    <lineage>
        <taxon>Eukaryota</taxon>
        <taxon>Viridiplantae</taxon>
        <taxon>Streptophyta</taxon>
        <taxon>Embryophyta</taxon>
        <taxon>Tracheophyta</taxon>
        <taxon>Spermatophyta</taxon>
        <taxon>Magnoliopsida</taxon>
        <taxon>eudicotyledons</taxon>
        <taxon>Gunneridae</taxon>
        <taxon>Pentapetalae</taxon>
        <taxon>rosids</taxon>
        <taxon>malvids</taxon>
        <taxon>Myrtales</taxon>
        <taxon>Lythraceae</taxon>
        <taxon>Punica</taxon>
    </lineage>
</organism>